<accession>A0A1C7NLS0</accession>
<evidence type="ECO:0000313" key="6">
    <source>
        <dbReference type="Proteomes" id="UP000093000"/>
    </source>
</evidence>
<dbReference type="SUPFAM" id="SSF50044">
    <property type="entry name" value="SH3-domain"/>
    <property type="match status" value="1"/>
</dbReference>
<evidence type="ECO:0000256" key="3">
    <source>
        <dbReference type="SAM" id="MobiDB-lite"/>
    </source>
</evidence>
<keyword evidence="6" id="KW-1185">Reference proteome</keyword>
<gene>
    <name evidence="5" type="primary">NBP2</name>
    <name evidence="5" type="ORF">A0J61_01938</name>
</gene>
<evidence type="ECO:0000313" key="5">
    <source>
        <dbReference type="EMBL" id="OBZ90005.1"/>
    </source>
</evidence>
<dbReference type="InParanoid" id="A0A1C7NLS0"/>
<dbReference type="InterPro" id="IPR001452">
    <property type="entry name" value="SH3_domain"/>
</dbReference>
<dbReference type="EMBL" id="LUGH01000068">
    <property type="protein sequence ID" value="OBZ90005.1"/>
    <property type="molecule type" value="Genomic_DNA"/>
</dbReference>
<sequence>MSLNTVVAFALLLKKITRKGSLGKKNFQQRMKKSKRQTESGNLPVPSVVLESKDDHTTSTSSYSDSDFEEEDDYNFDIHDNKSSVIISPASVKSLQHSQIKAALRSSLLLVDDDTISINKSSSIFENDIQVKQKSYEGSQLEQKLGSLSLLPSSVQLAMPTLNTKQAVLGVLVRDFAYPVDSPLHYGQPATPSLENNHSTISLSSPDFTGRDARALFDFKPETEYEIALKAGQSIWVQYRQCPGWLVADVQDETGLIPESYVEFV</sequence>
<dbReference type="SMART" id="SM00326">
    <property type="entry name" value="SH3"/>
    <property type="match status" value="1"/>
</dbReference>
<feature type="domain" description="SH3" evidence="4">
    <location>
        <begin position="208"/>
        <end position="265"/>
    </location>
</feature>
<evidence type="ECO:0000259" key="4">
    <source>
        <dbReference type="PROSITE" id="PS50002"/>
    </source>
</evidence>
<reference evidence="5 6" key="1">
    <citation type="submission" date="2016-03" db="EMBL/GenBank/DDBJ databases">
        <title>Choanephora cucurbitarum.</title>
        <authorList>
            <person name="Min B."/>
            <person name="Park H."/>
            <person name="Park J.-H."/>
            <person name="Shin H.-D."/>
            <person name="Choi I.-G."/>
        </authorList>
    </citation>
    <scope>NUCLEOTIDE SEQUENCE [LARGE SCALE GENOMIC DNA]</scope>
    <source>
        <strain evidence="5 6">KUS-F28377</strain>
    </source>
</reference>
<dbReference type="AlphaFoldDB" id="A0A1C7NLS0"/>
<protein>
    <submittedName>
        <fullName evidence="5">NAP1-binding protein 2</fullName>
    </submittedName>
</protein>
<dbReference type="OrthoDB" id="19092at2759"/>
<feature type="region of interest" description="Disordered" evidence="3">
    <location>
        <begin position="24"/>
        <end position="69"/>
    </location>
</feature>
<name>A0A1C7NLS0_9FUNG</name>
<keyword evidence="1 2" id="KW-0728">SH3 domain</keyword>
<proteinExistence type="predicted"/>
<dbReference type="PROSITE" id="PS50002">
    <property type="entry name" value="SH3"/>
    <property type="match status" value="1"/>
</dbReference>
<dbReference type="Proteomes" id="UP000093000">
    <property type="component" value="Unassembled WGS sequence"/>
</dbReference>
<evidence type="ECO:0000256" key="2">
    <source>
        <dbReference type="PROSITE-ProRule" id="PRU00192"/>
    </source>
</evidence>
<evidence type="ECO:0000256" key="1">
    <source>
        <dbReference type="ARBA" id="ARBA00022443"/>
    </source>
</evidence>
<comment type="caution">
    <text evidence="5">The sequence shown here is derived from an EMBL/GenBank/DDBJ whole genome shotgun (WGS) entry which is preliminary data.</text>
</comment>
<dbReference type="Gene3D" id="2.30.30.40">
    <property type="entry name" value="SH3 Domains"/>
    <property type="match status" value="1"/>
</dbReference>
<organism evidence="5 6">
    <name type="scientific">Choanephora cucurbitarum</name>
    <dbReference type="NCBI Taxonomy" id="101091"/>
    <lineage>
        <taxon>Eukaryota</taxon>
        <taxon>Fungi</taxon>
        <taxon>Fungi incertae sedis</taxon>
        <taxon>Mucoromycota</taxon>
        <taxon>Mucoromycotina</taxon>
        <taxon>Mucoromycetes</taxon>
        <taxon>Mucorales</taxon>
        <taxon>Mucorineae</taxon>
        <taxon>Choanephoraceae</taxon>
        <taxon>Choanephoroideae</taxon>
        <taxon>Choanephora</taxon>
    </lineage>
</organism>
<dbReference type="Pfam" id="PF00018">
    <property type="entry name" value="SH3_1"/>
    <property type="match status" value="1"/>
</dbReference>
<dbReference type="InterPro" id="IPR036028">
    <property type="entry name" value="SH3-like_dom_sf"/>
</dbReference>